<dbReference type="Proteomes" id="UP000271678">
    <property type="component" value="Unassembled WGS sequence"/>
</dbReference>
<organism evidence="2 3">
    <name type="scientific">Flexivirga caeni</name>
    <dbReference type="NCBI Taxonomy" id="2294115"/>
    <lineage>
        <taxon>Bacteria</taxon>
        <taxon>Bacillati</taxon>
        <taxon>Actinomycetota</taxon>
        <taxon>Actinomycetes</taxon>
        <taxon>Micrococcales</taxon>
        <taxon>Dermacoccaceae</taxon>
        <taxon>Flexivirga</taxon>
    </lineage>
</organism>
<sequence>MTQHRQPDMAPPADRRLLVIAGIVLAIPMLALVPVGWYSKYSPRLNGFTFFIWYQMALVVLCAICTSIAYVLVKKARPHVPFQPANDSKEGA</sequence>
<keyword evidence="1" id="KW-1133">Transmembrane helix</keyword>
<dbReference type="Pfam" id="PF11755">
    <property type="entry name" value="DUF3311"/>
    <property type="match status" value="1"/>
</dbReference>
<dbReference type="EMBL" id="RJJQ01000012">
    <property type="protein sequence ID" value="RNI21167.1"/>
    <property type="molecule type" value="Genomic_DNA"/>
</dbReference>
<keyword evidence="1" id="KW-0812">Transmembrane</keyword>
<dbReference type="AlphaFoldDB" id="A0A3M9M7G9"/>
<gene>
    <name evidence="2" type="ORF">EFY87_12900</name>
</gene>
<dbReference type="OrthoDB" id="123261at2"/>
<dbReference type="RefSeq" id="WP_123271886.1">
    <property type="nucleotide sequence ID" value="NZ_RJJQ01000012.1"/>
</dbReference>
<feature type="transmembrane region" description="Helical" evidence="1">
    <location>
        <begin position="17"/>
        <end position="39"/>
    </location>
</feature>
<reference evidence="2 3" key="1">
    <citation type="submission" date="2018-11" db="EMBL/GenBank/DDBJ databases">
        <title>Draft genome of Simplicispira Flexivirga sp. BO-16.</title>
        <authorList>
            <person name="Im W.T."/>
        </authorList>
    </citation>
    <scope>NUCLEOTIDE SEQUENCE [LARGE SCALE GENOMIC DNA]</scope>
    <source>
        <strain evidence="2 3">BO-16</strain>
    </source>
</reference>
<protein>
    <submittedName>
        <fullName evidence="2">DUF3311 domain-containing protein</fullName>
    </submittedName>
</protein>
<evidence type="ECO:0000313" key="3">
    <source>
        <dbReference type="Proteomes" id="UP000271678"/>
    </source>
</evidence>
<name>A0A3M9M7G9_9MICO</name>
<accession>A0A3M9M7G9</accession>
<proteinExistence type="predicted"/>
<feature type="transmembrane region" description="Helical" evidence="1">
    <location>
        <begin position="51"/>
        <end position="73"/>
    </location>
</feature>
<keyword evidence="1" id="KW-0472">Membrane</keyword>
<evidence type="ECO:0000313" key="2">
    <source>
        <dbReference type="EMBL" id="RNI21167.1"/>
    </source>
</evidence>
<evidence type="ECO:0000256" key="1">
    <source>
        <dbReference type="SAM" id="Phobius"/>
    </source>
</evidence>
<comment type="caution">
    <text evidence="2">The sequence shown here is derived from an EMBL/GenBank/DDBJ whole genome shotgun (WGS) entry which is preliminary data.</text>
</comment>
<dbReference type="InterPro" id="IPR021741">
    <property type="entry name" value="DUF3311"/>
</dbReference>
<keyword evidence="3" id="KW-1185">Reference proteome</keyword>